<dbReference type="RefSeq" id="XP_026727384.1">
    <property type="nucleotide sequence ID" value="XM_026871583.1"/>
</dbReference>
<dbReference type="Proteomes" id="UP000322000">
    <property type="component" value="Chromosome 4"/>
</dbReference>
<name>A0A7E5VGK1_TRINI</name>
<accession>A0A7E5VGK1</accession>
<sequence>MRRPTRREALSRLSSISSHCSTDSATTTLLSTSRRCEMCSPSTLMSGSIHSRILRRASMHRFSVVYHEDKVTPGCPELTNKLVQVISTSKVNMSDEIDIEEHDLMDNPTIKQIFPDLSVIKQELNEYFFEAE</sequence>
<reference evidence="2" key="1">
    <citation type="submission" date="2025-08" db="UniProtKB">
        <authorList>
            <consortium name="RefSeq"/>
        </authorList>
    </citation>
    <scope>IDENTIFICATION</scope>
</reference>
<dbReference type="GeneID" id="113493552"/>
<gene>
    <name evidence="2" type="primary">LOC113493552</name>
</gene>
<proteinExistence type="predicted"/>
<protein>
    <submittedName>
        <fullName evidence="2">Uncharacterized protein LOC113493552 isoform X3</fullName>
    </submittedName>
</protein>
<evidence type="ECO:0000313" key="1">
    <source>
        <dbReference type="Proteomes" id="UP000322000"/>
    </source>
</evidence>
<organism evidence="1 2">
    <name type="scientific">Trichoplusia ni</name>
    <name type="common">Cabbage looper</name>
    <dbReference type="NCBI Taxonomy" id="7111"/>
    <lineage>
        <taxon>Eukaryota</taxon>
        <taxon>Metazoa</taxon>
        <taxon>Ecdysozoa</taxon>
        <taxon>Arthropoda</taxon>
        <taxon>Hexapoda</taxon>
        <taxon>Insecta</taxon>
        <taxon>Pterygota</taxon>
        <taxon>Neoptera</taxon>
        <taxon>Endopterygota</taxon>
        <taxon>Lepidoptera</taxon>
        <taxon>Glossata</taxon>
        <taxon>Ditrysia</taxon>
        <taxon>Noctuoidea</taxon>
        <taxon>Noctuidae</taxon>
        <taxon>Plusiinae</taxon>
        <taxon>Trichoplusia</taxon>
    </lineage>
</organism>
<dbReference type="AlphaFoldDB" id="A0A7E5VGK1"/>
<keyword evidence="1" id="KW-1185">Reference proteome</keyword>
<evidence type="ECO:0000313" key="2">
    <source>
        <dbReference type="RefSeq" id="XP_026727384.1"/>
    </source>
</evidence>